<organism evidence="1 2">
    <name type="scientific">Amphritea japonica ATCC BAA-1530</name>
    <dbReference type="NCBI Taxonomy" id="1278309"/>
    <lineage>
        <taxon>Bacteria</taxon>
        <taxon>Pseudomonadati</taxon>
        <taxon>Pseudomonadota</taxon>
        <taxon>Gammaproteobacteria</taxon>
        <taxon>Oceanospirillales</taxon>
        <taxon>Oceanospirillaceae</taxon>
        <taxon>Amphritea</taxon>
    </lineage>
</organism>
<dbReference type="OrthoDB" id="9902424at2"/>
<dbReference type="KEGG" id="ajp:AMJAP_3271"/>
<dbReference type="RefSeq" id="WP_019622752.1">
    <property type="nucleotide sequence ID" value="NZ_AP014545.1"/>
</dbReference>
<dbReference type="EMBL" id="AP014545">
    <property type="protein sequence ID" value="BBB27856.1"/>
    <property type="molecule type" value="Genomic_DNA"/>
</dbReference>
<evidence type="ECO:0000313" key="2">
    <source>
        <dbReference type="Proteomes" id="UP000595663"/>
    </source>
</evidence>
<protein>
    <submittedName>
        <fullName evidence="1">Uncharacterized protein</fullName>
    </submittedName>
</protein>
<accession>A0A7R6SU22</accession>
<sequence length="110" mass="11594">MINWLTPTSIKKVLAVSLLSLAGLWWAPVLMADQGVGDQLFASDSGIAVAVLDEDQLGAVRGQGIDHAIPSAQMELGIILWDEGGVKKGAQSAQGYSNSVVTVEVYLEGR</sequence>
<proteinExistence type="predicted"/>
<dbReference type="AlphaFoldDB" id="A0A7R6SU22"/>
<dbReference type="Proteomes" id="UP000595663">
    <property type="component" value="Chromosome"/>
</dbReference>
<reference evidence="1 2" key="1">
    <citation type="journal article" date="2008" name="Int. J. Syst. Evol. Microbiol.">
        <title>Amphritea japonica sp. nov. and Amphritea balenae sp. nov., isolated from the sediment adjacent to sperm whale carcasses off Kagoshima, Japan.</title>
        <authorList>
            <person name="Miyazaki M."/>
            <person name="Nogi Y."/>
            <person name="Fujiwara Y."/>
            <person name="Kawato M."/>
            <person name="Nagahama T."/>
            <person name="Kubokawa K."/>
            <person name="Horikoshi K."/>
        </authorList>
    </citation>
    <scope>NUCLEOTIDE SEQUENCE [LARGE SCALE GENOMIC DNA]</scope>
    <source>
        <strain evidence="1 2">ATCC BAA-1530</strain>
    </source>
</reference>
<name>A0A7R6SU22_9GAMM</name>
<keyword evidence="2" id="KW-1185">Reference proteome</keyword>
<gene>
    <name evidence="1" type="ORF">AMJAP_3271</name>
</gene>
<evidence type="ECO:0000313" key="1">
    <source>
        <dbReference type="EMBL" id="BBB27856.1"/>
    </source>
</evidence>